<evidence type="ECO:0000313" key="7">
    <source>
        <dbReference type="EMBL" id="SCL36476.1"/>
    </source>
</evidence>
<feature type="transmembrane region" description="Helical" evidence="5">
    <location>
        <begin position="60"/>
        <end position="82"/>
    </location>
</feature>
<dbReference type="PROSITE" id="PS50850">
    <property type="entry name" value="MFS"/>
    <property type="match status" value="1"/>
</dbReference>
<dbReference type="PANTHER" id="PTHR23508:SF10">
    <property type="entry name" value="CARBOXYLIC ACID TRANSPORTER PROTEIN HOMOLOG"/>
    <property type="match status" value="1"/>
</dbReference>
<evidence type="ECO:0000256" key="4">
    <source>
        <dbReference type="ARBA" id="ARBA00023136"/>
    </source>
</evidence>
<dbReference type="Gene3D" id="1.20.1250.20">
    <property type="entry name" value="MFS general substrate transporter like domains"/>
    <property type="match status" value="1"/>
</dbReference>
<dbReference type="InterPro" id="IPR005829">
    <property type="entry name" value="Sugar_transporter_CS"/>
</dbReference>
<dbReference type="Proteomes" id="UP000199413">
    <property type="component" value="Unassembled WGS sequence"/>
</dbReference>
<dbReference type="AlphaFoldDB" id="A0A1C6T3U2"/>
<evidence type="ECO:0000259" key="6">
    <source>
        <dbReference type="PROSITE" id="PS50850"/>
    </source>
</evidence>
<comment type="subcellular location">
    <subcellularLocation>
        <location evidence="1">Cell membrane</location>
        <topology evidence="1">Multi-pass membrane protein</topology>
    </subcellularLocation>
</comment>
<feature type="transmembrane region" description="Helical" evidence="5">
    <location>
        <begin position="87"/>
        <end position="107"/>
    </location>
</feature>
<dbReference type="PANTHER" id="PTHR23508">
    <property type="entry name" value="CARBOXYLIC ACID TRANSPORTER PROTEIN HOMOLOG"/>
    <property type="match status" value="1"/>
</dbReference>
<feature type="transmembrane region" description="Helical" evidence="5">
    <location>
        <begin position="343"/>
        <end position="366"/>
    </location>
</feature>
<keyword evidence="2 5" id="KW-0812">Transmembrane</keyword>
<feature type="transmembrane region" description="Helical" evidence="5">
    <location>
        <begin position="409"/>
        <end position="428"/>
    </location>
</feature>
<organism evidence="7 8">
    <name type="scientific">Micromonospora rhizosphaerae</name>
    <dbReference type="NCBI Taxonomy" id="568872"/>
    <lineage>
        <taxon>Bacteria</taxon>
        <taxon>Bacillati</taxon>
        <taxon>Actinomycetota</taxon>
        <taxon>Actinomycetes</taxon>
        <taxon>Micromonosporales</taxon>
        <taxon>Micromonosporaceae</taxon>
        <taxon>Micromonospora</taxon>
    </lineage>
</organism>
<feature type="transmembrane region" description="Helical" evidence="5">
    <location>
        <begin position="378"/>
        <end position="397"/>
    </location>
</feature>
<dbReference type="GO" id="GO:0046943">
    <property type="term" value="F:carboxylic acid transmembrane transporter activity"/>
    <property type="evidence" value="ECO:0007669"/>
    <property type="project" value="TreeGrafter"/>
</dbReference>
<gene>
    <name evidence="7" type="ORF">GA0070624_5563</name>
</gene>
<dbReference type="InterPro" id="IPR005828">
    <property type="entry name" value="MFS_sugar_transport-like"/>
</dbReference>
<sequence length="452" mass="47337">MINTATPPVKPRGHARTLVVAMCFAAIIFDGYDLIVYGTVVPTLLGRDEWALTPPEAGRIGSYALMGMLVGAAVVGTVTDLVGRRRIMLGCVTWFSLAMGLCALAPTPELFGLARFVAGIGLGGVVPTAIALTIEYAHPRHRSLTNALMFCGYSVGGILAALIAIPTIPALGWRTMFWIGMAPLVLFVPLAFALLPESPSFLLAKGRRQEAERLAARFGLVLDERDIVAESAPDRQETKRSAVASLFSRSYLVATLLFWLGTAVGLLLVYGLNTWLAQIMRQAGYPLGSALAFLLVLNLGAIIGTPLAGIAADRLGSKRVITAMLLTAAACIFLLSLRLPTLALYALVAVAGACTIGTTILVNAYTANHYPARARATGLGWALAVGRLGAIVGPVYGGLVLASDLGLAANFYAFAIPALVGAVAVALIPRSPVDRREGACEGSAETELASAH</sequence>
<feature type="transmembrane region" description="Helical" evidence="5">
    <location>
        <begin position="18"/>
        <end position="40"/>
    </location>
</feature>
<evidence type="ECO:0000256" key="5">
    <source>
        <dbReference type="SAM" id="Phobius"/>
    </source>
</evidence>
<evidence type="ECO:0000256" key="3">
    <source>
        <dbReference type="ARBA" id="ARBA00022989"/>
    </source>
</evidence>
<feature type="transmembrane region" description="Helical" evidence="5">
    <location>
        <begin position="284"/>
        <end position="308"/>
    </location>
</feature>
<feature type="transmembrane region" description="Helical" evidence="5">
    <location>
        <begin position="175"/>
        <end position="195"/>
    </location>
</feature>
<evidence type="ECO:0000313" key="8">
    <source>
        <dbReference type="Proteomes" id="UP000199413"/>
    </source>
</evidence>
<dbReference type="InterPro" id="IPR036259">
    <property type="entry name" value="MFS_trans_sf"/>
</dbReference>
<feature type="transmembrane region" description="Helical" evidence="5">
    <location>
        <begin position="250"/>
        <end position="272"/>
    </location>
</feature>
<dbReference type="CDD" id="cd17365">
    <property type="entry name" value="MFS_PcaK_like"/>
    <property type="match status" value="1"/>
</dbReference>
<feature type="domain" description="Major facilitator superfamily (MFS) profile" evidence="6">
    <location>
        <begin position="19"/>
        <end position="433"/>
    </location>
</feature>
<evidence type="ECO:0000256" key="1">
    <source>
        <dbReference type="ARBA" id="ARBA00004651"/>
    </source>
</evidence>
<dbReference type="SUPFAM" id="SSF103473">
    <property type="entry name" value="MFS general substrate transporter"/>
    <property type="match status" value="1"/>
</dbReference>
<accession>A0A1C6T3U2</accession>
<dbReference type="EMBL" id="FMHV01000002">
    <property type="protein sequence ID" value="SCL36476.1"/>
    <property type="molecule type" value="Genomic_DNA"/>
</dbReference>
<reference evidence="8" key="1">
    <citation type="submission" date="2016-06" db="EMBL/GenBank/DDBJ databases">
        <authorList>
            <person name="Varghese N."/>
            <person name="Submissions Spin"/>
        </authorList>
    </citation>
    <scope>NUCLEOTIDE SEQUENCE [LARGE SCALE GENOMIC DNA]</scope>
    <source>
        <strain evidence="8">DSM 45431</strain>
    </source>
</reference>
<protein>
    <submittedName>
        <fullName evidence="7">MFS transporter, AAHS family, benzoate transport protein</fullName>
    </submittedName>
</protein>
<dbReference type="InterPro" id="IPR020846">
    <property type="entry name" value="MFS_dom"/>
</dbReference>
<dbReference type="PROSITE" id="PS00217">
    <property type="entry name" value="SUGAR_TRANSPORT_2"/>
    <property type="match status" value="1"/>
</dbReference>
<feature type="transmembrane region" description="Helical" evidence="5">
    <location>
        <begin position="113"/>
        <end position="134"/>
    </location>
</feature>
<name>A0A1C6T3U2_9ACTN</name>
<dbReference type="Pfam" id="PF00083">
    <property type="entry name" value="Sugar_tr"/>
    <property type="match status" value="1"/>
</dbReference>
<keyword evidence="3 5" id="KW-1133">Transmembrane helix</keyword>
<feature type="transmembrane region" description="Helical" evidence="5">
    <location>
        <begin position="146"/>
        <end position="169"/>
    </location>
</feature>
<feature type="transmembrane region" description="Helical" evidence="5">
    <location>
        <begin position="320"/>
        <end position="337"/>
    </location>
</feature>
<dbReference type="GO" id="GO:0005886">
    <property type="term" value="C:plasma membrane"/>
    <property type="evidence" value="ECO:0007669"/>
    <property type="project" value="UniProtKB-SubCell"/>
</dbReference>
<evidence type="ECO:0000256" key="2">
    <source>
        <dbReference type="ARBA" id="ARBA00022692"/>
    </source>
</evidence>
<keyword evidence="4 5" id="KW-0472">Membrane</keyword>
<proteinExistence type="predicted"/>
<dbReference type="STRING" id="568872.GA0070624_5563"/>
<keyword evidence="8" id="KW-1185">Reference proteome</keyword>